<keyword evidence="5" id="KW-1185">Reference proteome</keyword>
<dbReference type="Pfam" id="PF16841">
    <property type="entry name" value="CBM60"/>
    <property type="match status" value="3"/>
</dbReference>
<dbReference type="AlphaFoldDB" id="A0A4Q2UBV4"/>
<dbReference type="PANTHER" id="PTHR10963">
    <property type="entry name" value="GLYCOSYL HYDROLASE-RELATED"/>
    <property type="match status" value="1"/>
</dbReference>
<reference evidence="4 5" key="2">
    <citation type="submission" date="2019-02" db="EMBL/GenBank/DDBJ databases">
        <title>'Lichenibacterium ramalinii' gen. nov. sp. nov., 'Lichenibacterium minor' gen. nov. sp. nov.</title>
        <authorList>
            <person name="Pankratov T."/>
        </authorList>
    </citation>
    <scope>NUCLEOTIDE SEQUENCE [LARGE SCALE GENOMIC DNA]</scope>
    <source>
        <strain evidence="4 5">RmlP026</strain>
    </source>
</reference>
<name>A0A4Q2UBV4_9HYPH</name>
<evidence type="ECO:0000256" key="2">
    <source>
        <dbReference type="SAM" id="MobiDB-lite"/>
    </source>
</evidence>
<feature type="region of interest" description="Disordered" evidence="2">
    <location>
        <begin position="549"/>
        <end position="569"/>
    </location>
</feature>
<feature type="domain" description="GH16" evidence="3">
    <location>
        <begin position="2"/>
        <end position="239"/>
    </location>
</feature>
<keyword evidence="4" id="KW-0378">Hydrolase</keyword>
<comment type="similarity">
    <text evidence="1">Belongs to the glycosyl hydrolase 16 family.</text>
</comment>
<comment type="caution">
    <text evidence="4">The sequence shown here is derived from an EMBL/GenBank/DDBJ whole genome shotgun (WGS) entry which is preliminary data.</text>
</comment>
<dbReference type="CDD" id="cd08023">
    <property type="entry name" value="GH16_laminarinase_like"/>
    <property type="match status" value="1"/>
</dbReference>
<dbReference type="OrthoDB" id="9809583at2"/>
<dbReference type="GO" id="GO:0004553">
    <property type="term" value="F:hydrolase activity, hydrolyzing O-glycosyl compounds"/>
    <property type="evidence" value="ECO:0007669"/>
    <property type="project" value="InterPro"/>
</dbReference>
<evidence type="ECO:0000259" key="3">
    <source>
        <dbReference type="PROSITE" id="PS51762"/>
    </source>
</evidence>
<evidence type="ECO:0000313" key="4">
    <source>
        <dbReference type="EMBL" id="RYC32345.1"/>
    </source>
</evidence>
<dbReference type="InterPro" id="IPR031768">
    <property type="entry name" value="CBM60_xylan-bd"/>
</dbReference>
<dbReference type="Proteomes" id="UP000290759">
    <property type="component" value="Unassembled WGS sequence"/>
</dbReference>
<dbReference type="SUPFAM" id="SSF49899">
    <property type="entry name" value="Concanavalin A-like lectins/glucanases"/>
    <property type="match status" value="1"/>
</dbReference>
<dbReference type="InterPro" id="IPR050546">
    <property type="entry name" value="Glycosyl_Hydrlase_16"/>
</dbReference>
<dbReference type="InterPro" id="IPR000757">
    <property type="entry name" value="Beta-glucanase-like"/>
</dbReference>
<dbReference type="PROSITE" id="PS51762">
    <property type="entry name" value="GH16_2"/>
    <property type="match status" value="1"/>
</dbReference>
<dbReference type="EMBL" id="QYBB01000007">
    <property type="protein sequence ID" value="RYC32345.1"/>
    <property type="molecule type" value="Genomic_DNA"/>
</dbReference>
<organism evidence="4 5">
    <name type="scientific">Lichenibacterium minor</name>
    <dbReference type="NCBI Taxonomy" id="2316528"/>
    <lineage>
        <taxon>Bacteria</taxon>
        <taxon>Pseudomonadati</taxon>
        <taxon>Pseudomonadota</taxon>
        <taxon>Alphaproteobacteria</taxon>
        <taxon>Hyphomicrobiales</taxon>
        <taxon>Lichenihabitantaceae</taxon>
        <taxon>Lichenibacterium</taxon>
    </lineage>
</organism>
<dbReference type="Gene3D" id="2.60.120.200">
    <property type="match status" value="1"/>
</dbReference>
<protein>
    <submittedName>
        <fullName evidence="4">Glycosyl hydrolase family protein</fullName>
    </submittedName>
</protein>
<proteinExistence type="inferred from homology"/>
<dbReference type="PANTHER" id="PTHR10963:SF55">
    <property type="entry name" value="GLYCOSIDE HYDROLASE FAMILY 16 PROTEIN"/>
    <property type="match status" value="1"/>
</dbReference>
<dbReference type="Gene3D" id="2.60.60.40">
    <property type="match status" value="3"/>
</dbReference>
<accession>A0A4Q2UBV4</accession>
<gene>
    <name evidence="4" type="ORF">D3273_08080</name>
</gene>
<sequence length="677" mass="69854">MVDLTGYKMTFDDEFNARSISQSGTGTTWSDIRPQWRYDAESDIGFGKSSFVDAGSGYDPFNVAGGALSITAVPDRTASGYPGSWESGLISTKGTFSQTYGYFEMRAQTASAPGSWDAFWMLPDKPTANQELDVMEHYGNNNPGTYSTIHTSDNTPASALQVYSQDASRTTGYHTYGMDWEPDRITFYVDGKAMGSQATPSDMHSPMYLLADLATESNAAGGSMTTKIDYIRAFSKDPAAKAVTQGTVSAPDANDPGLYGASTANVTAAATSTATASSGPTSTTVGSGSDKLVLSMSEDAYKGDAQYTVSVDGQQVGGTQTAHAAHGTATDTLNLLGDWAAGSHMVSVNFLNDLYGGSTATDRNLYVNGATYDGAGVSGAQNSLMSTGAKTFVFQDLSPTTTTTATTTTATTTATTTTATASSGPTSTTVGSGSDKLVLSMSEDAYKGDAQYTVSVDGQQVGGTQTAHAAHGTATDTLNLLGDWAAGSHMVSVNFLNDLYGGSTAADRNLYINGATYDGAGVSGAQNSLMSTGAKTFVFQDVSSTTTTTATSTATASSGPTSTTLGSGSDKLVLSMSEDAYKGDAQYTVSVDGQQVGGTQTAHAAHGTATDTLNLLGDWAAGSHMVSVNFLNDLYGGSTAADRNLYINGATYNGTFVGDSQHSLMSSGPQNFTFHAG</sequence>
<dbReference type="Pfam" id="PF00722">
    <property type="entry name" value="Glyco_hydro_16"/>
    <property type="match status" value="1"/>
</dbReference>
<dbReference type="GO" id="GO:0005975">
    <property type="term" value="P:carbohydrate metabolic process"/>
    <property type="evidence" value="ECO:0007669"/>
    <property type="project" value="InterPro"/>
</dbReference>
<dbReference type="InterPro" id="IPR013320">
    <property type="entry name" value="ConA-like_dom_sf"/>
</dbReference>
<reference evidence="4 5" key="1">
    <citation type="submission" date="2018-12" db="EMBL/GenBank/DDBJ databases">
        <authorList>
            <person name="Grouzdev D.S."/>
            <person name="Krutkina M.S."/>
        </authorList>
    </citation>
    <scope>NUCLEOTIDE SEQUENCE [LARGE SCALE GENOMIC DNA]</scope>
    <source>
        <strain evidence="4 5">RmlP026</strain>
    </source>
</reference>
<evidence type="ECO:0000256" key="1">
    <source>
        <dbReference type="ARBA" id="ARBA00006865"/>
    </source>
</evidence>
<dbReference type="RefSeq" id="WP_129225312.1">
    <property type="nucleotide sequence ID" value="NZ_QYBB01000007.1"/>
</dbReference>
<evidence type="ECO:0000313" key="5">
    <source>
        <dbReference type="Proteomes" id="UP000290759"/>
    </source>
</evidence>